<protein>
    <submittedName>
        <fullName evidence="2">Uncharacterized protein</fullName>
    </submittedName>
</protein>
<evidence type="ECO:0000256" key="1">
    <source>
        <dbReference type="SAM" id="MobiDB-lite"/>
    </source>
</evidence>
<dbReference type="EMBL" id="JAAKFY010000022">
    <property type="protein sequence ID" value="KAF3838610.1"/>
    <property type="molecule type" value="Genomic_DNA"/>
</dbReference>
<dbReference type="Proteomes" id="UP000518266">
    <property type="component" value="Unassembled WGS sequence"/>
</dbReference>
<keyword evidence="3" id="KW-1185">Reference proteome</keyword>
<name>A0A7J5XNN3_DISMA</name>
<dbReference type="AlphaFoldDB" id="A0A7J5XNN3"/>
<gene>
    <name evidence="2" type="ORF">F7725_010378</name>
</gene>
<proteinExistence type="predicted"/>
<feature type="compositionally biased region" description="Polar residues" evidence="1">
    <location>
        <begin position="35"/>
        <end position="46"/>
    </location>
</feature>
<sequence length="70" mass="7866">MTRRPTDQSRRPCLLPCLEGGVTTESMRAERPPTLKQQAPPHTSNPKWAWRSRMKTCKGRLMAEGGAPYG</sequence>
<reference evidence="2 3" key="1">
    <citation type="submission" date="2020-03" db="EMBL/GenBank/DDBJ databases">
        <title>Dissostichus mawsoni Genome sequencing and assembly.</title>
        <authorList>
            <person name="Park H."/>
        </authorList>
    </citation>
    <scope>NUCLEOTIDE SEQUENCE [LARGE SCALE GENOMIC DNA]</scope>
    <source>
        <strain evidence="2">DM0001</strain>
        <tissue evidence="2">Muscle</tissue>
    </source>
</reference>
<evidence type="ECO:0000313" key="3">
    <source>
        <dbReference type="Proteomes" id="UP000518266"/>
    </source>
</evidence>
<comment type="caution">
    <text evidence="2">The sequence shown here is derived from an EMBL/GenBank/DDBJ whole genome shotgun (WGS) entry which is preliminary data.</text>
</comment>
<feature type="region of interest" description="Disordered" evidence="1">
    <location>
        <begin position="1"/>
        <end position="47"/>
    </location>
</feature>
<organism evidence="2 3">
    <name type="scientific">Dissostichus mawsoni</name>
    <name type="common">Antarctic cod</name>
    <dbReference type="NCBI Taxonomy" id="36200"/>
    <lineage>
        <taxon>Eukaryota</taxon>
        <taxon>Metazoa</taxon>
        <taxon>Chordata</taxon>
        <taxon>Craniata</taxon>
        <taxon>Vertebrata</taxon>
        <taxon>Euteleostomi</taxon>
        <taxon>Actinopterygii</taxon>
        <taxon>Neopterygii</taxon>
        <taxon>Teleostei</taxon>
        <taxon>Neoteleostei</taxon>
        <taxon>Acanthomorphata</taxon>
        <taxon>Eupercaria</taxon>
        <taxon>Perciformes</taxon>
        <taxon>Notothenioidei</taxon>
        <taxon>Nototheniidae</taxon>
        <taxon>Dissostichus</taxon>
    </lineage>
</organism>
<evidence type="ECO:0000313" key="2">
    <source>
        <dbReference type="EMBL" id="KAF3838610.1"/>
    </source>
</evidence>
<accession>A0A7J5XNN3</accession>
<feature type="compositionally biased region" description="Basic and acidic residues" evidence="1">
    <location>
        <begin position="1"/>
        <end position="10"/>
    </location>
</feature>